<keyword evidence="2" id="KW-1185">Reference proteome</keyword>
<dbReference type="PANTHER" id="PTHR35567">
    <property type="entry name" value="MALATE DEHYDROGENASE (AFU_ORTHOLOGUE AFUA_2G13800)"/>
    <property type="match status" value="1"/>
</dbReference>
<comment type="caution">
    <text evidence="1">The sequence shown here is derived from an EMBL/GenBank/DDBJ whole genome shotgun (WGS) entry which is preliminary data.</text>
</comment>
<dbReference type="InterPro" id="IPR021851">
    <property type="entry name" value="DUF3455"/>
</dbReference>
<dbReference type="PANTHER" id="PTHR35567:SF1">
    <property type="entry name" value="CONSERVED FUNGAL PROTEIN (AFU_ORTHOLOGUE AFUA_1G14230)"/>
    <property type="match status" value="1"/>
</dbReference>
<proteinExistence type="predicted"/>
<dbReference type="EMBL" id="NIOF01000019">
    <property type="protein sequence ID" value="OWQ83784.1"/>
    <property type="molecule type" value="Genomic_DNA"/>
</dbReference>
<evidence type="ECO:0000313" key="1">
    <source>
        <dbReference type="EMBL" id="OWQ83784.1"/>
    </source>
</evidence>
<evidence type="ECO:0008006" key="3">
    <source>
        <dbReference type="Google" id="ProtNLM"/>
    </source>
</evidence>
<accession>A0A246IU98</accession>
<dbReference type="AlphaFoldDB" id="A0A246IU98"/>
<reference evidence="1 2" key="1">
    <citation type="journal article" date="2008" name="Int. J. Syst. Evol. Microbiol.">
        <title>Description of Roseateles aquatilis sp. nov. and Roseateles terrae sp. nov., in the class Betaproteobacteria, and emended description of the genus Roseateles.</title>
        <authorList>
            <person name="Gomila M."/>
            <person name="Bowien B."/>
            <person name="Falsen E."/>
            <person name="Moore E.R."/>
            <person name="Lalucat J."/>
        </authorList>
    </citation>
    <scope>NUCLEOTIDE SEQUENCE [LARGE SCALE GENOMIC DNA]</scope>
    <source>
        <strain evidence="1 2">CCUG 48205</strain>
    </source>
</reference>
<dbReference type="Proteomes" id="UP000197468">
    <property type="component" value="Unassembled WGS sequence"/>
</dbReference>
<sequence length="307" mass="32106">MAAAGVGAGGAMSAAISCMEKAPSARANARVVLLFTGCPFEVTGGRDRMPPAGCRPVDAIVHGKTYGAARRTDASGSRIRCNRAVRRAFFSAGVHPAALWLRKSFRHNPKDVPMMRNAIAALALLALLDGSRAQAPADTAGATPMSSAAQAADDKDMPAMLRPAPDLRPVLRLRAVGAQIYECVKSDGGGWEWKFRAPEATLFDARGTKAGSHGAGPFWSLEDGSRIVGQMTASWKPSSADAIPWLLLKVSSRTGVGGLEGVEAVQRINTVGGVAPPAQLCPGLASDRTVRVPYGADYVFWSAVKPG</sequence>
<gene>
    <name evidence="1" type="ORF">CDN99_25280</name>
</gene>
<evidence type="ECO:0000313" key="2">
    <source>
        <dbReference type="Proteomes" id="UP000197468"/>
    </source>
</evidence>
<protein>
    <recommendedName>
        <fullName evidence="3">DUF3455 domain-containing protein</fullName>
    </recommendedName>
</protein>
<organism evidence="1 2">
    <name type="scientific">Roseateles aquatilis</name>
    <dbReference type="NCBI Taxonomy" id="431061"/>
    <lineage>
        <taxon>Bacteria</taxon>
        <taxon>Pseudomonadati</taxon>
        <taxon>Pseudomonadota</taxon>
        <taxon>Betaproteobacteria</taxon>
        <taxon>Burkholderiales</taxon>
        <taxon>Sphaerotilaceae</taxon>
        <taxon>Roseateles</taxon>
    </lineage>
</organism>
<name>A0A246IU98_9BURK</name>
<dbReference type="Pfam" id="PF11937">
    <property type="entry name" value="DUF3455"/>
    <property type="match status" value="1"/>
</dbReference>